<reference evidence="3" key="1">
    <citation type="journal article" date="2017" name="Genome Biol.">
        <title>Comparative genomics reveals high biological diversity and specific adaptations in the industrially and medically important fungal genus Aspergillus.</title>
        <authorList>
            <person name="de Vries R.P."/>
            <person name="Riley R."/>
            <person name="Wiebenga A."/>
            <person name="Aguilar-Osorio G."/>
            <person name="Amillis S."/>
            <person name="Uchima C.A."/>
            <person name="Anderluh G."/>
            <person name="Asadollahi M."/>
            <person name="Askin M."/>
            <person name="Barry K."/>
            <person name="Battaglia E."/>
            <person name="Bayram O."/>
            <person name="Benocci T."/>
            <person name="Braus-Stromeyer S.A."/>
            <person name="Caldana C."/>
            <person name="Canovas D."/>
            <person name="Cerqueira G.C."/>
            <person name="Chen F."/>
            <person name="Chen W."/>
            <person name="Choi C."/>
            <person name="Clum A."/>
            <person name="Dos Santos R.A."/>
            <person name="Damasio A.R."/>
            <person name="Diallinas G."/>
            <person name="Emri T."/>
            <person name="Fekete E."/>
            <person name="Flipphi M."/>
            <person name="Freyberg S."/>
            <person name="Gallo A."/>
            <person name="Gournas C."/>
            <person name="Habgood R."/>
            <person name="Hainaut M."/>
            <person name="Harispe M.L."/>
            <person name="Henrissat B."/>
            <person name="Hilden K.S."/>
            <person name="Hope R."/>
            <person name="Hossain A."/>
            <person name="Karabika E."/>
            <person name="Karaffa L."/>
            <person name="Karanyi Z."/>
            <person name="Krasevec N."/>
            <person name="Kuo A."/>
            <person name="Kusch H."/>
            <person name="LaButti K."/>
            <person name="Lagendijk E.L."/>
            <person name="Lapidus A."/>
            <person name="Levasseur A."/>
            <person name="Lindquist E."/>
            <person name="Lipzen A."/>
            <person name="Logrieco A.F."/>
            <person name="MacCabe A."/>
            <person name="Maekelae M.R."/>
            <person name="Malavazi I."/>
            <person name="Melin P."/>
            <person name="Meyer V."/>
            <person name="Mielnichuk N."/>
            <person name="Miskei M."/>
            <person name="Molnar A.P."/>
            <person name="Mule G."/>
            <person name="Ngan C.Y."/>
            <person name="Orejas M."/>
            <person name="Orosz E."/>
            <person name="Ouedraogo J.P."/>
            <person name="Overkamp K.M."/>
            <person name="Park H.-S."/>
            <person name="Perrone G."/>
            <person name="Piumi F."/>
            <person name="Punt P.J."/>
            <person name="Ram A.F."/>
            <person name="Ramon A."/>
            <person name="Rauscher S."/>
            <person name="Record E."/>
            <person name="Riano-Pachon D.M."/>
            <person name="Robert V."/>
            <person name="Roehrig J."/>
            <person name="Ruller R."/>
            <person name="Salamov A."/>
            <person name="Salih N.S."/>
            <person name="Samson R.A."/>
            <person name="Sandor E."/>
            <person name="Sanguinetti M."/>
            <person name="Schuetze T."/>
            <person name="Sepcic K."/>
            <person name="Shelest E."/>
            <person name="Sherlock G."/>
            <person name="Sophianopoulou V."/>
            <person name="Squina F.M."/>
            <person name="Sun H."/>
            <person name="Susca A."/>
            <person name="Todd R.B."/>
            <person name="Tsang A."/>
            <person name="Unkles S.E."/>
            <person name="van de Wiele N."/>
            <person name="van Rossen-Uffink D."/>
            <person name="Oliveira J.V."/>
            <person name="Vesth T.C."/>
            <person name="Visser J."/>
            <person name="Yu J.-H."/>
            <person name="Zhou M."/>
            <person name="Andersen M.R."/>
            <person name="Archer D.B."/>
            <person name="Baker S.E."/>
            <person name="Benoit I."/>
            <person name="Brakhage A.A."/>
            <person name="Braus G.H."/>
            <person name="Fischer R."/>
            <person name="Frisvad J.C."/>
            <person name="Goldman G.H."/>
            <person name="Houbraken J."/>
            <person name="Oakley B."/>
            <person name="Pocsi I."/>
            <person name="Scazzocchio C."/>
            <person name="Seiboth B."/>
            <person name="vanKuyk P.A."/>
            <person name="Wortman J."/>
            <person name="Dyer P.S."/>
            <person name="Grigoriev I.V."/>
        </authorList>
    </citation>
    <scope>NUCLEOTIDE SEQUENCE [LARGE SCALE GENOMIC DNA]</scope>
    <source>
        <strain evidence="3">CBS 593.65</strain>
    </source>
</reference>
<evidence type="ECO:0000256" key="1">
    <source>
        <dbReference type="SAM" id="MobiDB-lite"/>
    </source>
</evidence>
<name>A0A1L9SZ00_9EURO</name>
<accession>A0A1L9SZ00</accession>
<dbReference type="GeneID" id="63761617"/>
<feature type="region of interest" description="Disordered" evidence="1">
    <location>
        <begin position="492"/>
        <end position="611"/>
    </location>
</feature>
<feature type="region of interest" description="Disordered" evidence="1">
    <location>
        <begin position="648"/>
        <end position="678"/>
    </location>
</feature>
<dbReference type="AlphaFoldDB" id="A0A1L9SZ00"/>
<feature type="compositionally biased region" description="Low complexity" evidence="1">
    <location>
        <begin position="653"/>
        <end position="664"/>
    </location>
</feature>
<feature type="compositionally biased region" description="Basic and acidic residues" evidence="1">
    <location>
        <begin position="409"/>
        <end position="420"/>
    </location>
</feature>
<feature type="compositionally biased region" description="Polar residues" evidence="1">
    <location>
        <begin position="567"/>
        <end position="581"/>
    </location>
</feature>
<dbReference type="VEuPathDB" id="FungiDB:ASPSYDRAFT_37502"/>
<dbReference type="OrthoDB" id="4414647at2759"/>
<dbReference type="Proteomes" id="UP000184356">
    <property type="component" value="Unassembled WGS sequence"/>
</dbReference>
<evidence type="ECO:0000313" key="2">
    <source>
        <dbReference type="EMBL" id="OJJ52301.1"/>
    </source>
</evidence>
<feature type="region of interest" description="Disordered" evidence="1">
    <location>
        <begin position="351"/>
        <end position="451"/>
    </location>
</feature>
<keyword evidence="3" id="KW-1185">Reference proteome</keyword>
<feature type="compositionally biased region" description="Basic and acidic residues" evidence="1">
    <location>
        <begin position="358"/>
        <end position="375"/>
    </location>
</feature>
<evidence type="ECO:0000313" key="3">
    <source>
        <dbReference type="Proteomes" id="UP000184356"/>
    </source>
</evidence>
<feature type="compositionally biased region" description="Polar residues" evidence="1">
    <location>
        <begin position="532"/>
        <end position="559"/>
    </location>
</feature>
<proteinExistence type="predicted"/>
<sequence>MDLLSALHTLRHAGTDLLLHHQGEVLQTLADVGQRLGANNSTATDSLSGNRSIGSGYSGTSLDVVDQTIYHSSSDSESSDVSRHAIRTLVGPALGPRNRNMGEPSRDVSTCKARASEKAAAKMLEGASANISWLLEFSERTPAQIIEERRSRNSDRRIGDIRNVQGQTTAGKEDRLLRSFAQRSLGVDYTCQQRWSRPKTRVDELCESICSSDPEIREHIQRRTNEVKVYVDGLKVSADDRETWQRGINAGVKILVGEELFRRRLEEYGKPMLTDVVAAFTALKGFAFSRLRYEEIPGFIDLILPRNPNDEQASVRVTIEQTEIQCSVADALIALSPWFARFRHTYDEDITSTRHKKDSPPKRVQQDSALTDKDSPLPSPKQILFSMVSSRMPSAQPVNTQVPGHKQKERQGARQNEPRDSTTQSQSAVEDGKSLQCTSSARDDTHVSPAVHQSLPHVTFVNINGTNEFNNNENHLDLEHGLSDGDIQSVTRLTDSSTQRGTDEPPLKRARLNEKGNPQMSSKQAKDYWSSARETSNSTVGGRQQSLQDQTLELSSSMANFERSKSPRSIQLTSRETLNVQNDDRFQHPDPGNMHGPRPPSPGPETSTQDVMRSLPSSAILVPETLIRDSPQVRNSSYGNCERIHTSDRSIYNNPSHVSSPVNSRETHLAPPGRDGNSSALRITQSNYTFPLDSPQNCPGSGILTGISSHEPQNSIQRLRDIPYLLPNGYDPHYDSEHSLQTVHDIPYLCPNGYDPQHGLRPVLADEFSSVLHTPVGETNIPDLASEGCSNQATSRSKSYLQAGYQTQAVGSFGKYNPRGNIYAYGRADIQSLPVS</sequence>
<feature type="compositionally biased region" description="Polar residues" evidence="1">
    <location>
        <begin position="387"/>
        <end position="402"/>
    </location>
</feature>
<dbReference type="RefSeq" id="XP_040696107.1">
    <property type="nucleotide sequence ID" value="XM_040845544.1"/>
</dbReference>
<protein>
    <submittedName>
        <fullName evidence="2">Uncharacterized protein</fullName>
    </submittedName>
</protein>
<gene>
    <name evidence="2" type="ORF">ASPSYDRAFT_37502</name>
</gene>
<organism evidence="2 3">
    <name type="scientific">Aspergillus sydowii CBS 593.65</name>
    <dbReference type="NCBI Taxonomy" id="1036612"/>
    <lineage>
        <taxon>Eukaryota</taxon>
        <taxon>Fungi</taxon>
        <taxon>Dikarya</taxon>
        <taxon>Ascomycota</taxon>
        <taxon>Pezizomycotina</taxon>
        <taxon>Eurotiomycetes</taxon>
        <taxon>Eurotiomycetidae</taxon>
        <taxon>Eurotiales</taxon>
        <taxon>Aspergillaceae</taxon>
        <taxon>Aspergillus</taxon>
        <taxon>Aspergillus subgen. Nidulantes</taxon>
    </lineage>
</organism>
<feature type="compositionally biased region" description="Basic and acidic residues" evidence="1">
    <location>
        <begin position="501"/>
        <end position="514"/>
    </location>
</feature>
<dbReference type="EMBL" id="KV878603">
    <property type="protein sequence ID" value="OJJ52301.1"/>
    <property type="molecule type" value="Genomic_DNA"/>
</dbReference>